<dbReference type="AlphaFoldDB" id="A0A1Z2LEE8"/>
<feature type="compositionally biased region" description="Gly residues" evidence="1">
    <location>
        <begin position="7"/>
        <end position="17"/>
    </location>
</feature>
<proteinExistence type="predicted"/>
<evidence type="ECO:0000313" key="2">
    <source>
        <dbReference type="EMBL" id="ARZ72601.1"/>
    </source>
</evidence>
<evidence type="ECO:0000313" key="3">
    <source>
        <dbReference type="Proteomes" id="UP000195755"/>
    </source>
</evidence>
<dbReference type="Proteomes" id="UP000195755">
    <property type="component" value="Chromosome"/>
</dbReference>
<dbReference type="EMBL" id="CP021744">
    <property type="protein sequence ID" value="ARZ72601.1"/>
    <property type="molecule type" value="Genomic_DNA"/>
</dbReference>
<dbReference type="RefSeq" id="WP_087930167.1">
    <property type="nucleotide sequence ID" value="NZ_CP021744.1"/>
</dbReference>
<feature type="region of interest" description="Disordered" evidence="1">
    <location>
        <begin position="1"/>
        <end position="42"/>
    </location>
</feature>
<name>A0A1Z2LEE8_9ACTN</name>
<feature type="compositionally biased region" description="Basic and acidic residues" evidence="1">
    <location>
        <begin position="27"/>
        <end position="42"/>
    </location>
</feature>
<protein>
    <submittedName>
        <fullName evidence="2">Uncharacterized protein</fullName>
    </submittedName>
</protein>
<evidence type="ECO:0000256" key="1">
    <source>
        <dbReference type="SAM" id="MobiDB-lite"/>
    </source>
</evidence>
<gene>
    <name evidence="2" type="ORF">SMD11_7025</name>
</gene>
<reference evidence="2 3" key="1">
    <citation type="submission" date="2017-06" db="EMBL/GenBank/DDBJ databases">
        <title>Streptomyces albireticuli Genome sequencing and assembly.</title>
        <authorList>
            <person name="Wang Y."/>
            <person name="Du B."/>
            <person name="Ding Y."/>
            <person name="Liu H."/>
            <person name="Hou Q."/>
            <person name="Liu K."/>
            <person name="Yao L."/>
            <person name="Wang C."/>
        </authorList>
    </citation>
    <scope>NUCLEOTIDE SEQUENCE [LARGE SCALE GENOMIC DNA]</scope>
    <source>
        <strain evidence="2 3">MDJK11</strain>
    </source>
</reference>
<dbReference type="KEGG" id="salj:SMD11_7025"/>
<sequence length="214" mass="22971">MEHDGFPEGGTWSGGLGPVWSMLSRPGGRDSEADPDDPDHYDLTTVPELTFITPRIPINSGEAMVLALPGTTPPADIVSKVREELACTRAAKVRELVNDAECSLCGDRYPAAHLLPATESDRLLLCPFCVFDGDILGGHPLRLAYLIDELTDEDVAAPAGWAAVTALLACAAGPGFRERLEDGDALRVPLPHWFDPGQVWVWLPPADLPPPCVT</sequence>
<dbReference type="OrthoDB" id="4082532at2"/>
<accession>A0A1Z2LEE8</accession>
<organism evidence="2 3">
    <name type="scientific">Streptomyces albireticuli</name>
    <dbReference type="NCBI Taxonomy" id="1940"/>
    <lineage>
        <taxon>Bacteria</taxon>
        <taxon>Bacillati</taxon>
        <taxon>Actinomycetota</taxon>
        <taxon>Actinomycetes</taxon>
        <taxon>Kitasatosporales</taxon>
        <taxon>Streptomycetaceae</taxon>
        <taxon>Streptomyces</taxon>
    </lineage>
</organism>